<comment type="caution">
    <text evidence="2">The sequence shown here is derived from an EMBL/GenBank/DDBJ whole genome shotgun (WGS) entry which is preliminary data.</text>
</comment>
<dbReference type="InterPro" id="IPR020051">
    <property type="entry name" value="SagB-type_dehydrogenase"/>
</dbReference>
<dbReference type="Gene3D" id="3.40.109.10">
    <property type="entry name" value="NADH Oxidase"/>
    <property type="match status" value="1"/>
</dbReference>
<evidence type="ECO:0000313" key="2">
    <source>
        <dbReference type="EMBL" id="GAG18154.1"/>
    </source>
</evidence>
<organism evidence="2">
    <name type="scientific">marine sediment metagenome</name>
    <dbReference type="NCBI Taxonomy" id="412755"/>
    <lineage>
        <taxon>unclassified sequences</taxon>
        <taxon>metagenomes</taxon>
        <taxon>ecological metagenomes</taxon>
    </lineage>
</organism>
<evidence type="ECO:0000259" key="1">
    <source>
        <dbReference type="Pfam" id="PF00881"/>
    </source>
</evidence>
<gene>
    <name evidence="2" type="ORF">S01H1_52696</name>
</gene>
<dbReference type="GO" id="GO:0016491">
    <property type="term" value="F:oxidoreductase activity"/>
    <property type="evidence" value="ECO:0007669"/>
    <property type="project" value="InterPro"/>
</dbReference>
<sequence length="161" mass="17110">EVFRLLWAAQGITRPWGGRTAPSAGALYPLELYLVAGNVEGLAPGVYKYDPAEEKLTHIKDGDVRAVLAAAALGQDCVRGAVIDIVIAAVYERTTGKYGSRGERYVPIEVGHAAQNICLQATALGLGLVTVGAFQDDLVKTIIGMEADETPLYIIPVGRET</sequence>
<proteinExistence type="predicted"/>
<dbReference type="PANTHER" id="PTHR43745">
    <property type="entry name" value="NITROREDUCTASE MJ1384-RELATED"/>
    <property type="match status" value="1"/>
</dbReference>
<dbReference type="AlphaFoldDB" id="X0VIN1"/>
<dbReference type="InterPro" id="IPR052544">
    <property type="entry name" value="Bacteriocin_Proc_Enz"/>
</dbReference>
<dbReference type="InterPro" id="IPR029479">
    <property type="entry name" value="Nitroreductase"/>
</dbReference>
<name>X0VIN1_9ZZZZ</name>
<dbReference type="Pfam" id="PF00881">
    <property type="entry name" value="Nitroreductase"/>
    <property type="match status" value="1"/>
</dbReference>
<dbReference type="PANTHER" id="PTHR43745:SF2">
    <property type="entry name" value="NITROREDUCTASE MJ1384-RELATED"/>
    <property type="match status" value="1"/>
</dbReference>
<feature type="non-terminal residue" evidence="2">
    <location>
        <position position="1"/>
    </location>
</feature>
<reference evidence="2" key="1">
    <citation type="journal article" date="2014" name="Front. Microbiol.">
        <title>High frequency of phylogenetically diverse reductive dehalogenase-homologous genes in deep subseafloor sedimentary metagenomes.</title>
        <authorList>
            <person name="Kawai M."/>
            <person name="Futagami T."/>
            <person name="Toyoda A."/>
            <person name="Takaki Y."/>
            <person name="Nishi S."/>
            <person name="Hori S."/>
            <person name="Arai W."/>
            <person name="Tsubouchi T."/>
            <person name="Morono Y."/>
            <person name="Uchiyama I."/>
            <person name="Ito T."/>
            <person name="Fujiyama A."/>
            <person name="Inagaki F."/>
            <person name="Takami H."/>
        </authorList>
    </citation>
    <scope>NUCLEOTIDE SEQUENCE</scope>
    <source>
        <strain evidence="2">Expedition CK06-06</strain>
    </source>
</reference>
<dbReference type="NCBIfam" id="TIGR03605">
    <property type="entry name" value="antibiot_sagB"/>
    <property type="match status" value="1"/>
</dbReference>
<feature type="domain" description="Nitroreductase" evidence="1">
    <location>
        <begin position="4"/>
        <end position="159"/>
    </location>
</feature>
<dbReference type="EMBL" id="BARS01034077">
    <property type="protein sequence ID" value="GAG18154.1"/>
    <property type="molecule type" value="Genomic_DNA"/>
</dbReference>
<dbReference type="InterPro" id="IPR000415">
    <property type="entry name" value="Nitroreductase-like"/>
</dbReference>
<dbReference type="SUPFAM" id="SSF55469">
    <property type="entry name" value="FMN-dependent nitroreductase-like"/>
    <property type="match status" value="1"/>
</dbReference>
<dbReference type="CDD" id="cd02142">
    <property type="entry name" value="McbC_SagB-like_oxidoreductase"/>
    <property type="match status" value="1"/>
</dbReference>
<protein>
    <recommendedName>
        <fullName evidence="1">Nitroreductase domain-containing protein</fullName>
    </recommendedName>
</protein>
<accession>X0VIN1</accession>